<protein>
    <recommendedName>
        <fullName evidence="5">Phosphate acetyl/butaryl transferase domain-containing protein</fullName>
    </recommendedName>
</protein>
<dbReference type="Proteomes" id="UP000185628">
    <property type="component" value="Unassembled WGS sequence"/>
</dbReference>
<keyword evidence="4" id="KW-0812">Transmembrane</keyword>
<dbReference type="AlphaFoldDB" id="A0A1Q5Q036"/>
<evidence type="ECO:0000256" key="3">
    <source>
        <dbReference type="ARBA" id="ARBA00023315"/>
    </source>
</evidence>
<evidence type="ECO:0000259" key="5">
    <source>
        <dbReference type="Pfam" id="PF01515"/>
    </source>
</evidence>
<dbReference type="OrthoDB" id="9800237at2"/>
<evidence type="ECO:0000256" key="1">
    <source>
        <dbReference type="ARBA" id="ARBA00005656"/>
    </source>
</evidence>
<keyword evidence="4" id="KW-1133">Transmembrane helix</keyword>
<accession>A0A1Q5Q036</accession>
<dbReference type="InterPro" id="IPR050500">
    <property type="entry name" value="Phos_Acetyltrans/Butyryltrans"/>
</dbReference>
<organism evidence="6 7">
    <name type="scientific">Bowdeniella nasicola</name>
    <dbReference type="NCBI Taxonomy" id="208480"/>
    <lineage>
        <taxon>Bacteria</taxon>
        <taxon>Bacillati</taxon>
        <taxon>Actinomycetota</taxon>
        <taxon>Actinomycetes</taxon>
        <taxon>Actinomycetales</taxon>
        <taxon>Actinomycetaceae</taxon>
        <taxon>Bowdeniella</taxon>
    </lineage>
</organism>
<evidence type="ECO:0000313" key="7">
    <source>
        <dbReference type="Proteomes" id="UP000185628"/>
    </source>
</evidence>
<dbReference type="SUPFAM" id="SSF53659">
    <property type="entry name" value="Isocitrate/Isopropylmalate dehydrogenase-like"/>
    <property type="match status" value="1"/>
</dbReference>
<name>A0A1Q5Q036_9ACTO</name>
<keyword evidence="4" id="KW-0472">Membrane</keyword>
<gene>
    <name evidence="6" type="ORF">BSZ39_11430</name>
</gene>
<dbReference type="PIRSF" id="PIRSF000428">
    <property type="entry name" value="P_Ac_trans"/>
    <property type="match status" value="1"/>
</dbReference>
<dbReference type="Pfam" id="PF01515">
    <property type="entry name" value="PTA_PTB"/>
    <property type="match status" value="1"/>
</dbReference>
<sequence>MLTSLAQLDDFVAGRDQAVGIAVVTACDDAVLTSLAQLTEAGVIRPYLVDPSDALEAKAAEHLPAGSFECLTASDDADAAAKAVALVREGKAGALMKGHVSSGTFLKAVVDRETGIRASAVLSHVAVLQAEKLGRLVAVTDGGMVTVPNAEQTEAIIDHGVAVMRALGREAPKVALLSAAETVIPRLPSAELQAELAAKTGREYVVEGPISLDIALVPGIGAEKGYPGEISGDADVIVVPDIVTGNALSKSLIYFGGGVMAGVVLGATCPIILTSRSAGADEKRYSIELAIAMGAGA</sequence>
<comment type="caution">
    <text evidence="6">The sequence shown here is derived from an EMBL/GenBank/DDBJ whole genome shotgun (WGS) entry which is preliminary data.</text>
</comment>
<keyword evidence="3" id="KW-0012">Acyltransferase</keyword>
<comment type="similarity">
    <text evidence="1">Belongs to the phosphate acetyltransferase and butyryltransferase family.</text>
</comment>
<feature type="domain" description="Phosphate acetyl/butaryl transferase" evidence="5">
    <location>
        <begin position="78"/>
        <end position="286"/>
    </location>
</feature>
<dbReference type="Gene3D" id="3.40.718.10">
    <property type="entry name" value="Isopropylmalate Dehydrogenase"/>
    <property type="match status" value="1"/>
</dbReference>
<dbReference type="InterPro" id="IPR012147">
    <property type="entry name" value="P_Ac_Bu_trans"/>
</dbReference>
<feature type="transmembrane region" description="Helical" evidence="4">
    <location>
        <begin position="252"/>
        <end position="274"/>
    </location>
</feature>
<dbReference type="RefSeq" id="WP_073717454.1">
    <property type="nucleotide sequence ID" value="NZ_MQVR01000091.1"/>
</dbReference>
<proteinExistence type="inferred from homology"/>
<evidence type="ECO:0000256" key="4">
    <source>
        <dbReference type="SAM" id="Phobius"/>
    </source>
</evidence>
<dbReference type="EMBL" id="MQVR01000091">
    <property type="protein sequence ID" value="OKL53075.1"/>
    <property type="molecule type" value="Genomic_DNA"/>
</dbReference>
<evidence type="ECO:0000313" key="6">
    <source>
        <dbReference type="EMBL" id="OKL53075.1"/>
    </source>
</evidence>
<dbReference type="PANTHER" id="PTHR43356:SF2">
    <property type="entry name" value="PHOSPHATE ACETYLTRANSFERASE"/>
    <property type="match status" value="1"/>
</dbReference>
<evidence type="ECO:0000256" key="2">
    <source>
        <dbReference type="ARBA" id="ARBA00022679"/>
    </source>
</evidence>
<keyword evidence="7" id="KW-1185">Reference proteome</keyword>
<keyword evidence="2" id="KW-0808">Transferase</keyword>
<dbReference type="STRING" id="208480.SAMN02910418_00686"/>
<dbReference type="InterPro" id="IPR002505">
    <property type="entry name" value="PTA_PTB"/>
</dbReference>
<dbReference type="PANTHER" id="PTHR43356">
    <property type="entry name" value="PHOSPHATE ACETYLTRANSFERASE"/>
    <property type="match status" value="1"/>
</dbReference>
<reference evidence="7" key="1">
    <citation type="submission" date="2016-12" db="EMBL/GenBank/DDBJ databases">
        <authorList>
            <person name="Meng X."/>
        </authorList>
    </citation>
    <scope>NUCLEOTIDE SEQUENCE [LARGE SCALE GENOMIC DNA]</scope>
    <source>
        <strain evidence="7">DSM 19116</strain>
    </source>
</reference>
<dbReference type="GO" id="GO:0016746">
    <property type="term" value="F:acyltransferase activity"/>
    <property type="evidence" value="ECO:0007669"/>
    <property type="project" value="UniProtKB-KW"/>
</dbReference>